<evidence type="ECO:0000256" key="9">
    <source>
        <dbReference type="RuleBase" id="RU369115"/>
    </source>
</evidence>
<keyword evidence="11" id="KW-1185">Reference proteome</keyword>
<dbReference type="Proteomes" id="UP000187609">
    <property type="component" value="Unassembled WGS sequence"/>
</dbReference>
<comment type="subcellular location">
    <subcellularLocation>
        <location evidence="1 9">Vacuole membrane</location>
        <topology evidence="1 9">Multi-pass membrane protein</topology>
    </subcellularLocation>
</comment>
<keyword evidence="6 9" id="KW-1133">Transmembrane helix</keyword>
<dbReference type="GO" id="GO:0140315">
    <property type="term" value="F:iron ion sequestering activity"/>
    <property type="evidence" value="ECO:0007669"/>
    <property type="project" value="UniProtKB-UniRule"/>
</dbReference>
<dbReference type="GO" id="GO:0030026">
    <property type="term" value="P:intracellular manganese ion homeostasis"/>
    <property type="evidence" value="ECO:0007669"/>
    <property type="project" value="InterPro"/>
</dbReference>
<dbReference type="GO" id="GO:0005774">
    <property type="term" value="C:vacuolar membrane"/>
    <property type="evidence" value="ECO:0007669"/>
    <property type="project" value="UniProtKB-SubCell"/>
</dbReference>
<dbReference type="PANTHER" id="PTHR38937:SF2">
    <property type="entry name" value="MEMBRANE PROTEIN OF ER BODY-LIKE PROTEIN ISOFORM X1"/>
    <property type="match status" value="1"/>
</dbReference>
<proteinExistence type="inferred from homology"/>
<evidence type="ECO:0000256" key="6">
    <source>
        <dbReference type="ARBA" id="ARBA00022989"/>
    </source>
</evidence>
<comment type="function">
    <text evidence="9">Vacuolar Fe(2+) uptake transporter.</text>
</comment>
<dbReference type="Pfam" id="PF01988">
    <property type="entry name" value="VIT1"/>
    <property type="match status" value="1"/>
</dbReference>
<feature type="transmembrane region" description="Helical" evidence="9">
    <location>
        <begin position="7"/>
        <end position="27"/>
    </location>
</feature>
<dbReference type="Gramene" id="OIT21502">
    <property type="protein sequence ID" value="OIT21502"/>
    <property type="gene ID" value="A4A49_34281"/>
</dbReference>
<evidence type="ECO:0000256" key="2">
    <source>
        <dbReference type="ARBA" id="ARBA00007049"/>
    </source>
</evidence>
<keyword evidence="7 9" id="KW-0472">Membrane</keyword>
<feature type="transmembrane region" description="Helical" evidence="9">
    <location>
        <begin position="121"/>
        <end position="142"/>
    </location>
</feature>
<keyword evidence="4 9" id="KW-0926">Vacuole</keyword>
<keyword evidence="9" id="KW-0406">Ion transport</keyword>
<dbReference type="EMBL" id="MJEQ01004301">
    <property type="protein sequence ID" value="OIT21502.1"/>
    <property type="molecule type" value="Genomic_DNA"/>
</dbReference>
<dbReference type="OrthoDB" id="1924921at2759"/>
<comment type="caution">
    <text evidence="10">The sequence shown here is derived from an EMBL/GenBank/DDBJ whole genome shotgun (WGS) entry which is preliminary data.</text>
</comment>
<evidence type="ECO:0000256" key="3">
    <source>
        <dbReference type="ARBA" id="ARBA00022496"/>
    </source>
</evidence>
<name>A0A1J6JWJ9_NICAT</name>
<dbReference type="OMA" id="HETRETA"/>
<dbReference type="KEGG" id="nau:109218838"/>
<dbReference type="GO" id="GO:0005384">
    <property type="term" value="F:manganese ion transmembrane transporter activity"/>
    <property type="evidence" value="ECO:0007669"/>
    <property type="project" value="InterPro"/>
</dbReference>
<evidence type="ECO:0000256" key="8">
    <source>
        <dbReference type="ARBA" id="ARBA00044464"/>
    </source>
</evidence>
<evidence type="ECO:0000313" key="10">
    <source>
        <dbReference type="EMBL" id="OIT21502.1"/>
    </source>
</evidence>
<dbReference type="STRING" id="49451.A0A1J6JWJ9"/>
<evidence type="ECO:0000256" key="1">
    <source>
        <dbReference type="ARBA" id="ARBA00004128"/>
    </source>
</evidence>
<sequence length="205" mass="22321">MEIVKSIVYGGLIESITSLVVLFSAAASDADTLKILVIGVANLIGGLFVICQNLVDLKISYTGVGSNLSDQIDRYQELLGRKEHFLLHAIVALLSYFIFCLVPPVVYGFTYLKSDNKDCKLLAVAIASSMCIILLATAKAYTRGANKFSKYVKTVLFYGIAASMASGVGYVAGHFIKRLVDKLGWFDKIQPGHSVDIFCSDTYLL</sequence>
<evidence type="ECO:0000256" key="4">
    <source>
        <dbReference type="ARBA" id="ARBA00022554"/>
    </source>
</evidence>
<keyword evidence="9" id="KW-0813">Transport</keyword>
<feature type="transmembrane region" description="Helical" evidence="9">
    <location>
        <begin position="33"/>
        <end position="51"/>
    </location>
</feature>
<keyword evidence="5 9" id="KW-0812">Transmembrane</keyword>
<feature type="transmembrane region" description="Helical" evidence="9">
    <location>
        <begin position="154"/>
        <end position="176"/>
    </location>
</feature>
<comment type="catalytic activity">
    <reaction evidence="8">
        <text>Fe(2+)(in) = Fe(2+)(out)</text>
        <dbReference type="Rhea" id="RHEA:28486"/>
        <dbReference type="ChEBI" id="CHEBI:29033"/>
    </reaction>
    <physiologicalReaction direction="left-to-right" evidence="8">
        <dbReference type="Rhea" id="RHEA:28487"/>
    </physiologicalReaction>
</comment>
<gene>
    <name evidence="10" type="primary">MEBL_0</name>
    <name evidence="10" type="ORF">A4A49_34281</name>
</gene>
<keyword evidence="3" id="KW-0408">Iron</keyword>
<dbReference type="PANTHER" id="PTHR38937">
    <property type="entry name" value="MEMBRANE PROTEIN OF ER BODY-LIKE PROTEIN"/>
    <property type="match status" value="1"/>
</dbReference>
<evidence type="ECO:0000256" key="7">
    <source>
        <dbReference type="ARBA" id="ARBA00023136"/>
    </source>
</evidence>
<dbReference type="GeneID" id="109218838"/>
<dbReference type="InterPro" id="IPR052843">
    <property type="entry name" value="ER_body_metal_sequester"/>
</dbReference>
<organism evidence="10 11">
    <name type="scientific">Nicotiana attenuata</name>
    <name type="common">Coyote tobacco</name>
    <dbReference type="NCBI Taxonomy" id="49451"/>
    <lineage>
        <taxon>Eukaryota</taxon>
        <taxon>Viridiplantae</taxon>
        <taxon>Streptophyta</taxon>
        <taxon>Embryophyta</taxon>
        <taxon>Tracheophyta</taxon>
        <taxon>Spermatophyta</taxon>
        <taxon>Magnoliopsida</taxon>
        <taxon>eudicotyledons</taxon>
        <taxon>Gunneridae</taxon>
        <taxon>Pentapetalae</taxon>
        <taxon>asterids</taxon>
        <taxon>lamiids</taxon>
        <taxon>Solanales</taxon>
        <taxon>Solanaceae</taxon>
        <taxon>Nicotianoideae</taxon>
        <taxon>Nicotianeae</taxon>
        <taxon>Nicotiana</taxon>
    </lineage>
</organism>
<dbReference type="InterPro" id="IPR008217">
    <property type="entry name" value="Ccc1_fam"/>
</dbReference>
<dbReference type="AlphaFoldDB" id="A0A1J6JWJ9"/>
<accession>A0A1J6JWJ9</accession>
<dbReference type="GO" id="GO:0005381">
    <property type="term" value="F:iron ion transmembrane transporter activity"/>
    <property type="evidence" value="ECO:0007669"/>
    <property type="project" value="UniProtKB-UniRule"/>
</dbReference>
<keyword evidence="3" id="KW-0410">Iron transport</keyword>
<evidence type="ECO:0000256" key="5">
    <source>
        <dbReference type="ARBA" id="ARBA00022692"/>
    </source>
</evidence>
<feature type="transmembrane region" description="Helical" evidence="9">
    <location>
        <begin position="85"/>
        <end position="109"/>
    </location>
</feature>
<comment type="similarity">
    <text evidence="2 9">Belongs to the CCC1 family.</text>
</comment>
<evidence type="ECO:0000313" key="11">
    <source>
        <dbReference type="Proteomes" id="UP000187609"/>
    </source>
</evidence>
<protein>
    <recommendedName>
        <fullName evidence="9">Vacuolar iron transporter</fullName>
    </recommendedName>
</protein>
<reference evidence="10" key="1">
    <citation type="submission" date="2016-11" db="EMBL/GenBank/DDBJ databases">
        <title>The genome of Nicotiana attenuata.</title>
        <authorList>
            <person name="Xu S."/>
            <person name="Brockmoeller T."/>
            <person name="Gaquerel E."/>
            <person name="Navarro A."/>
            <person name="Kuhl H."/>
            <person name="Gase K."/>
            <person name="Ling Z."/>
            <person name="Zhou W."/>
            <person name="Kreitzer C."/>
            <person name="Stanke M."/>
            <person name="Tang H."/>
            <person name="Lyons E."/>
            <person name="Pandey P."/>
            <person name="Pandey S.P."/>
            <person name="Timmermann B."/>
            <person name="Baldwin I.T."/>
        </authorList>
    </citation>
    <scope>NUCLEOTIDE SEQUENCE [LARGE SCALE GENOMIC DNA]</scope>
    <source>
        <strain evidence="10">UT</strain>
    </source>
</reference>